<dbReference type="Gene3D" id="3.40.50.2300">
    <property type="match status" value="1"/>
</dbReference>
<evidence type="ECO:0000259" key="4">
    <source>
        <dbReference type="PROSITE" id="PS50110"/>
    </source>
</evidence>
<evidence type="ECO:0000256" key="2">
    <source>
        <dbReference type="PROSITE-ProRule" id="PRU00169"/>
    </source>
</evidence>
<dbReference type="InterPro" id="IPR050595">
    <property type="entry name" value="Bact_response_regulator"/>
</dbReference>
<dbReference type="InterPro" id="IPR001789">
    <property type="entry name" value="Sig_transdc_resp-reg_receiver"/>
</dbReference>
<dbReference type="AlphaFoldDB" id="A0A2M8D755"/>
<protein>
    <submittedName>
        <fullName evidence="5">Response regulator</fullName>
    </submittedName>
</protein>
<feature type="modified residue" description="4-aspartylphosphate" evidence="2">
    <location>
        <position position="105"/>
    </location>
</feature>
<sequence length="175" mass="19012">MGKIEKVLGSGTQNENSHAEKKEAKAVGGTRNTYSKKPIGAAHGSASSNDKEPILVVEDDKFLRDLLVGKLFNEGFEVKSAIDSRGALDILHNANGWKPRVVLLDLILPGEDGFSVLVKIKNDENLAAIPVIILSNLGQKEDIDKAIELGAYDFMVKANFTLDEILEKVKSVLNN</sequence>
<reference evidence="6" key="1">
    <citation type="submission" date="2017-09" db="EMBL/GenBank/DDBJ databases">
        <title>Depth-based differentiation of microbial function through sediment-hosted aquifers and enrichment of novel symbionts in the deep terrestrial subsurface.</title>
        <authorList>
            <person name="Probst A.J."/>
            <person name="Ladd B."/>
            <person name="Jarett J.K."/>
            <person name="Geller-Mcgrath D.E."/>
            <person name="Sieber C.M.K."/>
            <person name="Emerson J.B."/>
            <person name="Anantharaman K."/>
            <person name="Thomas B.C."/>
            <person name="Malmstrom R."/>
            <person name="Stieglmeier M."/>
            <person name="Klingl A."/>
            <person name="Woyke T."/>
            <person name="Ryan C.M."/>
            <person name="Banfield J.F."/>
        </authorList>
    </citation>
    <scope>NUCLEOTIDE SEQUENCE [LARGE SCALE GENOMIC DNA]</scope>
</reference>
<feature type="region of interest" description="Disordered" evidence="3">
    <location>
        <begin position="1"/>
        <end position="48"/>
    </location>
</feature>
<dbReference type="GO" id="GO:0000160">
    <property type="term" value="P:phosphorelay signal transduction system"/>
    <property type="evidence" value="ECO:0007669"/>
    <property type="project" value="InterPro"/>
</dbReference>
<feature type="domain" description="Response regulatory" evidence="4">
    <location>
        <begin position="53"/>
        <end position="172"/>
    </location>
</feature>
<dbReference type="CDD" id="cd17574">
    <property type="entry name" value="REC_OmpR"/>
    <property type="match status" value="1"/>
</dbReference>
<evidence type="ECO:0000313" key="5">
    <source>
        <dbReference type="EMBL" id="PJB82935.1"/>
    </source>
</evidence>
<organism evidence="5 6">
    <name type="scientific">Candidatus Yonathbacteria bacterium CG_4_9_14_0_8_um_filter_46_47</name>
    <dbReference type="NCBI Taxonomy" id="1975106"/>
    <lineage>
        <taxon>Bacteria</taxon>
        <taxon>Candidatus Yonathiibacteriota</taxon>
    </lineage>
</organism>
<keyword evidence="1 2" id="KW-0597">Phosphoprotein</keyword>
<dbReference type="InterPro" id="IPR011006">
    <property type="entry name" value="CheY-like_superfamily"/>
</dbReference>
<dbReference type="Pfam" id="PF00072">
    <property type="entry name" value="Response_reg"/>
    <property type="match status" value="1"/>
</dbReference>
<dbReference type="EMBL" id="PFTM01000047">
    <property type="protein sequence ID" value="PJB82935.1"/>
    <property type="molecule type" value="Genomic_DNA"/>
</dbReference>
<evidence type="ECO:0000313" key="6">
    <source>
        <dbReference type="Proteomes" id="UP000229236"/>
    </source>
</evidence>
<dbReference type="Proteomes" id="UP000229236">
    <property type="component" value="Unassembled WGS sequence"/>
</dbReference>
<proteinExistence type="predicted"/>
<dbReference type="SMART" id="SM00448">
    <property type="entry name" value="REC"/>
    <property type="match status" value="1"/>
</dbReference>
<evidence type="ECO:0000256" key="3">
    <source>
        <dbReference type="SAM" id="MobiDB-lite"/>
    </source>
</evidence>
<gene>
    <name evidence="5" type="ORF">CO088_02640</name>
</gene>
<dbReference type="PANTHER" id="PTHR44591:SF3">
    <property type="entry name" value="RESPONSE REGULATORY DOMAIN-CONTAINING PROTEIN"/>
    <property type="match status" value="1"/>
</dbReference>
<comment type="caution">
    <text evidence="5">The sequence shown here is derived from an EMBL/GenBank/DDBJ whole genome shotgun (WGS) entry which is preliminary data.</text>
</comment>
<name>A0A2M8D755_9BACT</name>
<dbReference type="PROSITE" id="PS50110">
    <property type="entry name" value="RESPONSE_REGULATORY"/>
    <property type="match status" value="1"/>
</dbReference>
<evidence type="ECO:0000256" key="1">
    <source>
        <dbReference type="ARBA" id="ARBA00022553"/>
    </source>
</evidence>
<dbReference type="SUPFAM" id="SSF52172">
    <property type="entry name" value="CheY-like"/>
    <property type="match status" value="1"/>
</dbReference>
<accession>A0A2M8D755</accession>
<dbReference type="PANTHER" id="PTHR44591">
    <property type="entry name" value="STRESS RESPONSE REGULATOR PROTEIN 1"/>
    <property type="match status" value="1"/>
</dbReference>